<dbReference type="CDD" id="cd11069">
    <property type="entry name" value="CYP_FUM15-like"/>
    <property type="match status" value="1"/>
</dbReference>
<keyword evidence="12 15" id="KW-0472">Membrane</keyword>
<feature type="transmembrane region" description="Helical" evidence="15">
    <location>
        <begin position="12"/>
        <end position="29"/>
    </location>
</feature>
<comment type="similarity">
    <text evidence="4 14">Belongs to the cytochrome P450 family.</text>
</comment>
<feature type="binding site" description="axial binding residue" evidence="13">
    <location>
        <position position="519"/>
    </location>
    <ligand>
        <name>heme</name>
        <dbReference type="ChEBI" id="CHEBI:30413"/>
    </ligand>
    <ligandPart>
        <name>Fe</name>
        <dbReference type="ChEBI" id="CHEBI:18248"/>
    </ligandPart>
</feature>
<accession>A0A6A4HCU4</accession>
<dbReference type="GO" id="GO:0005506">
    <property type="term" value="F:iron ion binding"/>
    <property type="evidence" value="ECO:0007669"/>
    <property type="project" value="InterPro"/>
</dbReference>
<dbReference type="Gene3D" id="1.10.630.10">
    <property type="entry name" value="Cytochrome P450"/>
    <property type="match status" value="1"/>
</dbReference>
<dbReference type="PANTHER" id="PTHR24305:SF166">
    <property type="entry name" value="CYTOCHROME P450 12A4, MITOCHONDRIAL-RELATED"/>
    <property type="match status" value="1"/>
</dbReference>
<dbReference type="GO" id="GO:0016020">
    <property type="term" value="C:membrane"/>
    <property type="evidence" value="ECO:0007669"/>
    <property type="project" value="UniProtKB-SubCell"/>
</dbReference>
<dbReference type="EMBL" id="ML769518">
    <property type="protein sequence ID" value="KAE9396159.1"/>
    <property type="molecule type" value="Genomic_DNA"/>
</dbReference>
<reference evidence="16" key="1">
    <citation type="journal article" date="2019" name="Environ. Microbiol.">
        <title>Fungal ecological strategies reflected in gene transcription - a case study of two litter decomposers.</title>
        <authorList>
            <person name="Barbi F."/>
            <person name="Kohler A."/>
            <person name="Barry K."/>
            <person name="Baskaran P."/>
            <person name="Daum C."/>
            <person name="Fauchery L."/>
            <person name="Ihrmark K."/>
            <person name="Kuo A."/>
            <person name="LaButti K."/>
            <person name="Lipzen A."/>
            <person name="Morin E."/>
            <person name="Grigoriev I.V."/>
            <person name="Henrissat B."/>
            <person name="Lindahl B."/>
            <person name="Martin F."/>
        </authorList>
    </citation>
    <scope>NUCLEOTIDE SEQUENCE</scope>
    <source>
        <strain evidence="16">JB14</strain>
    </source>
</reference>
<dbReference type="InterPro" id="IPR036396">
    <property type="entry name" value="Cyt_P450_sf"/>
</dbReference>
<evidence type="ECO:0000256" key="14">
    <source>
        <dbReference type="RuleBase" id="RU000461"/>
    </source>
</evidence>
<dbReference type="PROSITE" id="PS00086">
    <property type="entry name" value="CYTOCHROME_P450"/>
    <property type="match status" value="1"/>
</dbReference>
<dbReference type="Pfam" id="PF00067">
    <property type="entry name" value="p450"/>
    <property type="match status" value="1"/>
</dbReference>
<dbReference type="InterPro" id="IPR001128">
    <property type="entry name" value="Cyt_P450"/>
</dbReference>
<dbReference type="PRINTS" id="PR00463">
    <property type="entry name" value="EP450I"/>
</dbReference>
<sequence>MISLKEFNPDGLLQSVAVAIFSAGLWLLMRSRKKMPGSILDQIPGPPVSSWWKGHQSQMSDLKEGWSFHQMLAENYGPVVKLQTVFRVSIVELLTIFIPSSSPLQRNVFYTSDPKAMNHILLKEMNSFPPLRIEAMLDTAGEEHRKQRKMLNPVFSIAHMRSMMPMFNDIAQKLENTLKKRVENGPAEASIDLLGWMARTALELIGQSGFGYSFDNMEDDVPKHKYSLVIKDLGPALGRLSLYNVTFLPLLCKLFSAKTRTFLMNAVPWKAVHEVRDMVMYMHEFSVKIYEEKRRALEEGDEAVMRQLGQGKDILSILMKDNINAGAEDKLGEDEIIAQFCAAQDFLWTWISRTFIFAAMDTTSNAMSRILQLLTLHPDVQDKMRQEISQARWECQGENLSYDELVALPYLDAVCRETMRLYPPIAHIFRRAMEDSVVPLSKPVRGLDGLEITEVIVPKGTVVDISIINSNRNTDFWGPDAMEWKPERWLSSLPGSIANAKIPGVYSHLMTFNGGGRSCIGFKFSQLEMKVIISMLVEKFKFSPAPGKDICWQMSVISSPAVLGGDGHPRLPLLVESAK</sequence>
<keyword evidence="17" id="KW-1185">Reference proteome</keyword>
<dbReference type="PANTHER" id="PTHR24305">
    <property type="entry name" value="CYTOCHROME P450"/>
    <property type="match status" value="1"/>
</dbReference>
<keyword evidence="8 15" id="KW-1133">Transmembrane helix</keyword>
<keyword evidence="10 13" id="KW-0408">Iron</keyword>
<proteinExistence type="inferred from homology"/>
<dbReference type="InterPro" id="IPR017972">
    <property type="entry name" value="Cyt_P450_CS"/>
</dbReference>
<evidence type="ECO:0000256" key="8">
    <source>
        <dbReference type="ARBA" id="ARBA00022989"/>
    </source>
</evidence>
<comment type="subcellular location">
    <subcellularLocation>
        <location evidence="2">Membrane</location>
    </subcellularLocation>
</comment>
<evidence type="ECO:0000256" key="1">
    <source>
        <dbReference type="ARBA" id="ARBA00001971"/>
    </source>
</evidence>
<dbReference type="InterPro" id="IPR002401">
    <property type="entry name" value="Cyt_P450_E_grp-I"/>
</dbReference>
<name>A0A6A4HCU4_9AGAR</name>
<dbReference type="AlphaFoldDB" id="A0A6A4HCU4"/>
<evidence type="ECO:0000256" key="15">
    <source>
        <dbReference type="SAM" id="Phobius"/>
    </source>
</evidence>
<evidence type="ECO:0000313" key="17">
    <source>
        <dbReference type="Proteomes" id="UP000799118"/>
    </source>
</evidence>
<evidence type="ECO:0000256" key="9">
    <source>
        <dbReference type="ARBA" id="ARBA00023002"/>
    </source>
</evidence>
<comment type="pathway">
    <text evidence="3">Secondary metabolite biosynthesis; terpenoid biosynthesis.</text>
</comment>
<evidence type="ECO:0000313" key="16">
    <source>
        <dbReference type="EMBL" id="KAE9396159.1"/>
    </source>
</evidence>
<organism evidence="16 17">
    <name type="scientific">Gymnopus androsaceus JB14</name>
    <dbReference type="NCBI Taxonomy" id="1447944"/>
    <lineage>
        <taxon>Eukaryota</taxon>
        <taxon>Fungi</taxon>
        <taxon>Dikarya</taxon>
        <taxon>Basidiomycota</taxon>
        <taxon>Agaricomycotina</taxon>
        <taxon>Agaricomycetes</taxon>
        <taxon>Agaricomycetidae</taxon>
        <taxon>Agaricales</taxon>
        <taxon>Marasmiineae</taxon>
        <taxon>Omphalotaceae</taxon>
        <taxon>Gymnopus</taxon>
    </lineage>
</organism>
<evidence type="ECO:0000256" key="10">
    <source>
        <dbReference type="ARBA" id="ARBA00023004"/>
    </source>
</evidence>
<evidence type="ECO:0000256" key="5">
    <source>
        <dbReference type="ARBA" id="ARBA00022617"/>
    </source>
</evidence>
<comment type="cofactor">
    <cofactor evidence="1 13">
        <name>heme</name>
        <dbReference type="ChEBI" id="CHEBI:30413"/>
    </cofactor>
</comment>
<keyword evidence="9 14" id="KW-0560">Oxidoreductase</keyword>
<dbReference type="GO" id="GO:0016705">
    <property type="term" value="F:oxidoreductase activity, acting on paired donors, with incorporation or reduction of molecular oxygen"/>
    <property type="evidence" value="ECO:0007669"/>
    <property type="project" value="InterPro"/>
</dbReference>
<keyword evidence="11 14" id="KW-0503">Monooxygenase</keyword>
<evidence type="ECO:0000256" key="4">
    <source>
        <dbReference type="ARBA" id="ARBA00010617"/>
    </source>
</evidence>
<protein>
    <submittedName>
        <fullName evidence="16">Cytochrome P450</fullName>
    </submittedName>
</protein>
<keyword evidence="7 13" id="KW-0479">Metal-binding</keyword>
<evidence type="ECO:0000256" key="2">
    <source>
        <dbReference type="ARBA" id="ARBA00004370"/>
    </source>
</evidence>
<evidence type="ECO:0000256" key="3">
    <source>
        <dbReference type="ARBA" id="ARBA00004721"/>
    </source>
</evidence>
<dbReference type="InterPro" id="IPR050121">
    <property type="entry name" value="Cytochrome_P450_monoxygenase"/>
</dbReference>
<keyword evidence="5 13" id="KW-0349">Heme</keyword>
<evidence type="ECO:0000256" key="11">
    <source>
        <dbReference type="ARBA" id="ARBA00023033"/>
    </source>
</evidence>
<dbReference type="GO" id="GO:0004497">
    <property type="term" value="F:monooxygenase activity"/>
    <property type="evidence" value="ECO:0007669"/>
    <property type="project" value="UniProtKB-KW"/>
</dbReference>
<dbReference type="PRINTS" id="PR00385">
    <property type="entry name" value="P450"/>
</dbReference>
<evidence type="ECO:0000256" key="6">
    <source>
        <dbReference type="ARBA" id="ARBA00022692"/>
    </source>
</evidence>
<dbReference type="GO" id="GO:0020037">
    <property type="term" value="F:heme binding"/>
    <property type="evidence" value="ECO:0007669"/>
    <property type="project" value="InterPro"/>
</dbReference>
<evidence type="ECO:0000256" key="7">
    <source>
        <dbReference type="ARBA" id="ARBA00022723"/>
    </source>
</evidence>
<evidence type="ECO:0000256" key="12">
    <source>
        <dbReference type="ARBA" id="ARBA00023136"/>
    </source>
</evidence>
<dbReference type="Proteomes" id="UP000799118">
    <property type="component" value="Unassembled WGS sequence"/>
</dbReference>
<gene>
    <name evidence="16" type="ORF">BT96DRAFT_996977</name>
</gene>
<dbReference type="SUPFAM" id="SSF48264">
    <property type="entry name" value="Cytochrome P450"/>
    <property type="match status" value="1"/>
</dbReference>
<evidence type="ECO:0000256" key="13">
    <source>
        <dbReference type="PIRSR" id="PIRSR602401-1"/>
    </source>
</evidence>
<dbReference type="OrthoDB" id="1470350at2759"/>
<keyword evidence="6 15" id="KW-0812">Transmembrane</keyword>